<dbReference type="InterPro" id="IPR000182">
    <property type="entry name" value="GNAT_dom"/>
</dbReference>
<dbReference type="EMBL" id="UYJE01000423">
    <property type="protein sequence ID" value="VDH93068.1"/>
    <property type="molecule type" value="Genomic_DNA"/>
</dbReference>
<dbReference type="PROSITE" id="PS01359">
    <property type="entry name" value="ZF_PHD_1"/>
    <property type="match status" value="1"/>
</dbReference>
<dbReference type="GO" id="GO:0004402">
    <property type="term" value="F:histone acetyltransferase activity"/>
    <property type="evidence" value="ECO:0007669"/>
    <property type="project" value="TreeGrafter"/>
</dbReference>
<dbReference type="InterPro" id="IPR019786">
    <property type="entry name" value="Zinc_finger_PHD-type_CS"/>
</dbReference>
<dbReference type="Proteomes" id="UP000596742">
    <property type="component" value="Unassembled WGS sequence"/>
</dbReference>
<keyword evidence="1" id="KW-0479">Metal-binding</keyword>
<evidence type="ECO:0000256" key="1">
    <source>
        <dbReference type="ARBA" id="ARBA00022723"/>
    </source>
</evidence>
<evidence type="ECO:0000256" key="4">
    <source>
        <dbReference type="SAM" id="MobiDB-lite"/>
    </source>
</evidence>
<keyword evidence="7" id="KW-1185">Reference proteome</keyword>
<dbReference type="Pfam" id="PF00583">
    <property type="entry name" value="Acetyltransf_1"/>
    <property type="match status" value="1"/>
</dbReference>
<organism evidence="6 7">
    <name type="scientific">Mytilus galloprovincialis</name>
    <name type="common">Mediterranean mussel</name>
    <dbReference type="NCBI Taxonomy" id="29158"/>
    <lineage>
        <taxon>Eukaryota</taxon>
        <taxon>Metazoa</taxon>
        <taxon>Spiralia</taxon>
        <taxon>Lophotrochozoa</taxon>
        <taxon>Mollusca</taxon>
        <taxon>Bivalvia</taxon>
        <taxon>Autobranchia</taxon>
        <taxon>Pteriomorphia</taxon>
        <taxon>Mytilida</taxon>
        <taxon>Mytiloidea</taxon>
        <taxon>Mytilidae</taxon>
        <taxon>Mytilinae</taxon>
        <taxon>Mytilus</taxon>
    </lineage>
</organism>
<name>A0A8B6BMP4_MYTGA</name>
<dbReference type="AlphaFoldDB" id="A0A8B6BMP4"/>
<dbReference type="Pfam" id="PF21198">
    <property type="entry name" value="ASH2L-like_WH"/>
    <property type="match status" value="1"/>
</dbReference>
<dbReference type="PANTHER" id="PTHR20916:SF26">
    <property type="entry name" value="CYSTEINE-RICH PROTEIN 2-BINDING PROTEIN"/>
    <property type="match status" value="1"/>
</dbReference>
<dbReference type="Gene3D" id="3.40.630.30">
    <property type="match status" value="1"/>
</dbReference>
<comment type="caution">
    <text evidence="6">The sequence shown here is derived from an EMBL/GenBank/DDBJ whole genome shotgun (WGS) entry which is preliminary data.</text>
</comment>
<dbReference type="PROSITE" id="PS51186">
    <property type="entry name" value="GNAT"/>
    <property type="match status" value="1"/>
</dbReference>
<keyword evidence="3" id="KW-0862">Zinc</keyword>
<feature type="compositionally biased region" description="Acidic residues" evidence="4">
    <location>
        <begin position="449"/>
        <end position="464"/>
    </location>
</feature>
<dbReference type="OrthoDB" id="4080456at2759"/>
<accession>A0A8B6BMP4</accession>
<dbReference type="Gene3D" id="3.90.980.20">
    <property type="match status" value="1"/>
</dbReference>
<dbReference type="EMBL" id="UYJE01000423">
    <property type="protein sequence ID" value="VDH93069.1"/>
    <property type="molecule type" value="Genomic_DNA"/>
</dbReference>
<sequence>MEPEATHCYCKVKEIDEETPKLTCMKCRRQFHIDCLKTGKPSLLAGDVFFHLVCTECNNNGEEEVDRLKMQWSQVVLLALYNLQLSGCVGKYGYFRWKEHICAYIDKHWTVLFGGQRKKTSLWHGTVAGTLSSGCPQVFTSGAKELGENGWWRLTEMKPPYTSHVSIQTARQNRKRLSVSPVDSLSKVEGLRNRRGKTSIEAAMELKAKRETLTEAKDIRRAKSFTSLNTSSSDKQIFESLSQPSPSPVQSSSQDNLVTTFMQYIKQEPVDPSFSWSHNTNTSLSRSTLSSVDSFSPVNSSFCSVKSEVDDDSQFSHASSSKTDSWLTENELKPELNIPSLLMSADNTDVNDSDSDLEIDPGTITPPPGSPRQCDSPMLHDILSTVCDNAVDTEMLFQATEGKVEIQQEIQDIDMCVVHDSDSNQGKGLPMETNEEVKSVKEEYNDSVVDSESESENSSADENESTVHSDRGKSTGKTKIEKENKTENKENIQEEKCTLMSLYEERQLLKKLNDASNTCQLPPEINRLRRKLIIRQLKRERGQPIFDIDMEMNKMARKCWGDSWIQEDVNRLNPHGLPTNRFLPGDIRILDRFQTVAFSSKLLTQHKPSFLNRLVGTEDDQLQSIISPYTARILKPFIRRDYETKAKKMLLLEEIKAYPHRNDPSWIPGKLPPIDYCYVRPQHIPSVNTLCREFFWPGVDLSECLQYPDFSIIALFRKIVIGFAFMVPDVSYNEAYISFIFTHPEWRGAGIAKFMLYHLIQTCMGKDVRLHVSATNSAMLLYQKFGFKPEEFILDFYDKYYPEDSKECRHSFHLRLRR</sequence>
<dbReference type="FunFam" id="3.40.630.30:FF:000013">
    <property type="entry name" value="cysteine-rich protein 2-binding protein-like"/>
    <property type="match status" value="1"/>
</dbReference>
<dbReference type="SUPFAM" id="SSF57903">
    <property type="entry name" value="FYVE/PHD zinc finger"/>
    <property type="match status" value="1"/>
</dbReference>
<keyword evidence="2" id="KW-0863">Zinc-finger</keyword>
<evidence type="ECO:0000313" key="7">
    <source>
        <dbReference type="Proteomes" id="UP000596742"/>
    </source>
</evidence>
<dbReference type="InterPro" id="IPR053835">
    <property type="entry name" value="ASH2L-like_WH"/>
</dbReference>
<dbReference type="InterPro" id="IPR016181">
    <property type="entry name" value="Acyl_CoA_acyltransferase"/>
</dbReference>
<dbReference type="GO" id="GO:0008270">
    <property type="term" value="F:zinc ion binding"/>
    <property type="evidence" value="ECO:0007669"/>
    <property type="project" value="UniProtKB-KW"/>
</dbReference>
<dbReference type="PANTHER" id="PTHR20916">
    <property type="entry name" value="CYSTEINE AND GLYCINE-RICH PROTEIN 2 BINDING PROTEIN"/>
    <property type="match status" value="1"/>
</dbReference>
<evidence type="ECO:0000313" key="6">
    <source>
        <dbReference type="EMBL" id="VDH93068.1"/>
    </source>
</evidence>
<protein>
    <recommendedName>
        <fullName evidence="5">N-acetyltransferase domain-containing protein</fullName>
    </recommendedName>
</protein>
<reference evidence="6" key="1">
    <citation type="submission" date="2018-11" db="EMBL/GenBank/DDBJ databases">
        <authorList>
            <person name="Alioto T."/>
            <person name="Alioto T."/>
        </authorList>
    </citation>
    <scope>NUCLEOTIDE SEQUENCE</scope>
</reference>
<feature type="compositionally biased region" description="Acidic residues" evidence="4">
    <location>
        <begin position="349"/>
        <end position="359"/>
    </location>
</feature>
<dbReference type="InterPro" id="IPR011011">
    <property type="entry name" value="Znf_FYVE_PHD"/>
</dbReference>
<gene>
    <name evidence="6" type="ORF">MGAL_10B083918</name>
</gene>
<feature type="domain" description="N-acetyltransferase" evidence="5">
    <location>
        <begin position="674"/>
        <end position="818"/>
    </location>
</feature>
<evidence type="ECO:0000256" key="2">
    <source>
        <dbReference type="ARBA" id="ARBA00022771"/>
    </source>
</evidence>
<dbReference type="SUPFAM" id="SSF55729">
    <property type="entry name" value="Acyl-CoA N-acyltransferases (Nat)"/>
    <property type="match status" value="1"/>
</dbReference>
<feature type="compositionally biased region" description="Basic and acidic residues" evidence="4">
    <location>
        <begin position="435"/>
        <end position="444"/>
    </location>
</feature>
<evidence type="ECO:0000259" key="5">
    <source>
        <dbReference type="PROSITE" id="PS51186"/>
    </source>
</evidence>
<feature type="region of interest" description="Disordered" evidence="4">
    <location>
        <begin position="421"/>
        <end position="489"/>
    </location>
</feature>
<proteinExistence type="predicted"/>
<feature type="compositionally biased region" description="Basic and acidic residues" evidence="4">
    <location>
        <begin position="465"/>
        <end position="489"/>
    </location>
</feature>
<evidence type="ECO:0000256" key="3">
    <source>
        <dbReference type="ARBA" id="ARBA00022833"/>
    </source>
</evidence>
<feature type="region of interest" description="Disordered" evidence="4">
    <location>
        <begin position="338"/>
        <end position="375"/>
    </location>
</feature>
<dbReference type="CDD" id="cd04301">
    <property type="entry name" value="NAT_SF"/>
    <property type="match status" value="1"/>
</dbReference>